<organism evidence="3 4">
    <name type="scientific">Candidatus Nesterenkonia stercoripullorum</name>
    <dbReference type="NCBI Taxonomy" id="2838701"/>
    <lineage>
        <taxon>Bacteria</taxon>
        <taxon>Bacillati</taxon>
        <taxon>Actinomycetota</taxon>
        <taxon>Actinomycetes</taxon>
        <taxon>Micrococcales</taxon>
        <taxon>Micrococcaceae</taxon>
        <taxon>Nesterenkonia</taxon>
    </lineage>
</organism>
<sequence>METAPGSSDPDHPQDADAARSAIESARAEEAATVRRLTPAWFGPAVAALLLVAFTLQAFRPDEGGWRVASAVLILVACLAVAALVGAHYRESIYRQPKTTWNTGAILSVLVVAVIAAAPIFLEPAWGSWVWLCSGILVAGLVITFWGHYRRHGSHG</sequence>
<feature type="compositionally biased region" description="Basic and acidic residues" evidence="1">
    <location>
        <begin position="9"/>
        <end position="18"/>
    </location>
</feature>
<evidence type="ECO:0000313" key="3">
    <source>
        <dbReference type="EMBL" id="HIX00791.1"/>
    </source>
</evidence>
<keyword evidence="2" id="KW-0472">Membrane</keyword>
<reference evidence="3" key="2">
    <citation type="submission" date="2021-04" db="EMBL/GenBank/DDBJ databases">
        <authorList>
            <person name="Gilroy R."/>
        </authorList>
    </citation>
    <scope>NUCLEOTIDE SEQUENCE</scope>
    <source>
        <strain evidence="3">ChiHejej3B27-3195</strain>
    </source>
</reference>
<dbReference type="Proteomes" id="UP000824151">
    <property type="component" value="Unassembled WGS sequence"/>
</dbReference>
<dbReference type="AlphaFoldDB" id="A0A9D2A8S5"/>
<feature type="region of interest" description="Disordered" evidence="1">
    <location>
        <begin position="1"/>
        <end position="22"/>
    </location>
</feature>
<evidence type="ECO:0000313" key="4">
    <source>
        <dbReference type="Proteomes" id="UP000824151"/>
    </source>
</evidence>
<proteinExistence type="predicted"/>
<dbReference type="EMBL" id="DXGD01000436">
    <property type="protein sequence ID" value="HIX00791.1"/>
    <property type="molecule type" value="Genomic_DNA"/>
</dbReference>
<protein>
    <submittedName>
        <fullName evidence="3">Uncharacterized protein</fullName>
    </submittedName>
</protein>
<reference evidence="3" key="1">
    <citation type="journal article" date="2021" name="PeerJ">
        <title>Extensive microbial diversity within the chicken gut microbiome revealed by metagenomics and culture.</title>
        <authorList>
            <person name="Gilroy R."/>
            <person name="Ravi A."/>
            <person name="Getino M."/>
            <person name="Pursley I."/>
            <person name="Horton D.L."/>
            <person name="Alikhan N.F."/>
            <person name="Baker D."/>
            <person name="Gharbi K."/>
            <person name="Hall N."/>
            <person name="Watson M."/>
            <person name="Adriaenssens E.M."/>
            <person name="Foster-Nyarko E."/>
            <person name="Jarju S."/>
            <person name="Secka A."/>
            <person name="Antonio M."/>
            <person name="Oren A."/>
            <person name="Chaudhuri R.R."/>
            <person name="La Ragione R."/>
            <person name="Hildebrand F."/>
            <person name="Pallen M.J."/>
        </authorList>
    </citation>
    <scope>NUCLEOTIDE SEQUENCE</scope>
    <source>
        <strain evidence="3">ChiHejej3B27-3195</strain>
    </source>
</reference>
<evidence type="ECO:0000256" key="1">
    <source>
        <dbReference type="SAM" id="MobiDB-lite"/>
    </source>
</evidence>
<gene>
    <name evidence="3" type="ORF">H9871_11705</name>
</gene>
<accession>A0A9D2A8S5</accession>
<feature type="transmembrane region" description="Helical" evidence="2">
    <location>
        <begin position="128"/>
        <end position="149"/>
    </location>
</feature>
<comment type="caution">
    <text evidence="3">The sequence shown here is derived from an EMBL/GenBank/DDBJ whole genome shotgun (WGS) entry which is preliminary data.</text>
</comment>
<keyword evidence="2" id="KW-0812">Transmembrane</keyword>
<name>A0A9D2A8S5_9MICC</name>
<feature type="transmembrane region" description="Helical" evidence="2">
    <location>
        <begin position="40"/>
        <end position="59"/>
    </location>
</feature>
<evidence type="ECO:0000256" key="2">
    <source>
        <dbReference type="SAM" id="Phobius"/>
    </source>
</evidence>
<keyword evidence="2" id="KW-1133">Transmembrane helix</keyword>
<feature type="transmembrane region" description="Helical" evidence="2">
    <location>
        <begin position="65"/>
        <end position="89"/>
    </location>
</feature>
<feature type="transmembrane region" description="Helical" evidence="2">
    <location>
        <begin position="101"/>
        <end position="122"/>
    </location>
</feature>